<protein>
    <recommendedName>
        <fullName evidence="2">IS607 family transposase</fullName>
    </recommendedName>
</protein>
<comment type="caution">
    <text evidence="1">The sequence shown here is derived from an EMBL/GenBank/DDBJ whole genome shotgun (WGS) entry which is preliminary data.</text>
</comment>
<accession>A0A6B3NAI5</accession>
<gene>
    <name evidence="1" type="ORF">F6J89_00680</name>
</gene>
<evidence type="ECO:0000313" key="1">
    <source>
        <dbReference type="EMBL" id="NER26208.1"/>
    </source>
</evidence>
<sequence length="55" mass="6340">MVIEFMEEVLPKSYEAELVEDVMSVMSSLSAKMYGKRSAQRRKELRSAFHTGENL</sequence>
<dbReference type="Gene3D" id="1.10.287.2170">
    <property type="match status" value="1"/>
</dbReference>
<dbReference type="EMBL" id="JAAHFQ010000007">
    <property type="protein sequence ID" value="NER26208.1"/>
    <property type="molecule type" value="Genomic_DNA"/>
</dbReference>
<reference evidence="1" key="1">
    <citation type="submission" date="2019-11" db="EMBL/GenBank/DDBJ databases">
        <title>Genomic insights into an expanded diversity of filamentous marine cyanobacteria reveals the extraordinary biosynthetic potential of Moorea and Okeania.</title>
        <authorList>
            <person name="Ferreira Leao T."/>
            <person name="Wang M."/>
            <person name="Moss N."/>
            <person name="Da Silva R."/>
            <person name="Sanders J."/>
            <person name="Nurk S."/>
            <person name="Gurevich A."/>
            <person name="Humphrey G."/>
            <person name="Reher R."/>
            <person name="Zhu Q."/>
            <person name="Belda-Ferre P."/>
            <person name="Glukhov E."/>
            <person name="Rex R."/>
            <person name="Dorrestein P.C."/>
            <person name="Knight R."/>
            <person name="Pevzner P."/>
            <person name="Gerwick W.H."/>
            <person name="Gerwick L."/>
        </authorList>
    </citation>
    <scope>NUCLEOTIDE SEQUENCE</scope>
    <source>
        <strain evidence="1">SIO1C4</strain>
    </source>
</reference>
<evidence type="ECO:0008006" key="2">
    <source>
        <dbReference type="Google" id="ProtNLM"/>
    </source>
</evidence>
<name>A0A6B3NAI5_9CYAN</name>
<organism evidence="1">
    <name type="scientific">Symploca sp. SIO1C4</name>
    <dbReference type="NCBI Taxonomy" id="2607765"/>
    <lineage>
        <taxon>Bacteria</taxon>
        <taxon>Bacillati</taxon>
        <taxon>Cyanobacteriota</taxon>
        <taxon>Cyanophyceae</taxon>
        <taxon>Coleofasciculales</taxon>
        <taxon>Coleofasciculaceae</taxon>
        <taxon>Symploca</taxon>
    </lineage>
</organism>
<proteinExistence type="predicted"/>
<dbReference type="AlphaFoldDB" id="A0A6B3NAI5"/>